<feature type="DNA-binding region" description="OmpR/PhoB-type" evidence="7">
    <location>
        <begin position="136"/>
        <end position="237"/>
    </location>
</feature>
<proteinExistence type="predicted"/>
<dbReference type="GO" id="GO:0006355">
    <property type="term" value="P:regulation of DNA-templated transcription"/>
    <property type="evidence" value="ECO:0007669"/>
    <property type="project" value="InterPro"/>
</dbReference>
<dbReference type="Pfam" id="PF00486">
    <property type="entry name" value="Trans_reg_C"/>
    <property type="match status" value="1"/>
</dbReference>
<evidence type="ECO:0000256" key="6">
    <source>
        <dbReference type="PROSITE-ProRule" id="PRU00169"/>
    </source>
</evidence>
<gene>
    <name evidence="10" type="ORF">INQ41_11250</name>
</gene>
<dbReference type="GO" id="GO:0000156">
    <property type="term" value="F:phosphorelay response regulator activity"/>
    <property type="evidence" value="ECO:0007669"/>
    <property type="project" value="TreeGrafter"/>
</dbReference>
<dbReference type="RefSeq" id="WP_193984528.1">
    <property type="nucleotide sequence ID" value="NZ_CP063656.1"/>
</dbReference>
<dbReference type="Gene3D" id="3.40.50.2300">
    <property type="match status" value="1"/>
</dbReference>
<keyword evidence="4 7" id="KW-0238">DNA-binding</keyword>
<dbReference type="PANTHER" id="PTHR48111:SF4">
    <property type="entry name" value="DNA-BINDING DUAL TRANSCRIPTIONAL REGULATOR OMPR"/>
    <property type="match status" value="1"/>
</dbReference>
<dbReference type="InterPro" id="IPR039420">
    <property type="entry name" value="WalR-like"/>
</dbReference>
<keyword evidence="5" id="KW-0804">Transcription</keyword>
<dbReference type="SUPFAM" id="SSF46894">
    <property type="entry name" value="C-terminal effector domain of the bipartite response regulators"/>
    <property type="match status" value="1"/>
</dbReference>
<dbReference type="PANTHER" id="PTHR48111">
    <property type="entry name" value="REGULATOR OF RPOS"/>
    <property type="match status" value="1"/>
</dbReference>
<dbReference type="AlphaFoldDB" id="A0A7S6ZS60"/>
<name>A0A7S6ZS60_9GAMM</name>
<organism evidence="10 11">
    <name type="scientific">Novilysobacter ciconiae</name>
    <dbReference type="NCBI Taxonomy" id="2781022"/>
    <lineage>
        <taxon>Bacteria</taxon>
        <taxon>Pseudomonadati</taxon>
        <taxon>Pseudomonadota</taxon>
        <taxon>Gammaproteobacteria</taxon>
        <taxon>Lysobacterales</taxon>
        <taxon>Lysobacteraceae</taxon>
        <taxon>Novilysobacter</taxon>
    </lineage>
</organism>
<keyword evidence="1 6" id="KW-0597">Phosphoprotein</keyword>
<evidence type="ECO:0000256" key="4">
    <source>
        <dbReference type="ARBA" id="ARBA00023125"/>
    </source>
</evidence>
<dbReference type="GO" id="GO:0032993">
    <property type="term" value="C:protein-DNA complex"/>
    <property type="evidence" value="ECO:0007669"/>
    <property type="project" value="TreeGrafter"/>
</dbReference>
<sequence length="237" mass="26217">MDSSVKPWVMVVEDDLELREQVIVPALTQAGFHVAAAGSALEMYRAMLTQQFNFFVVDVGLPDENGFNVVRHLRGVTHAGMILLTGRHAPADKVHGLEMGADAYLTKPVDPAVLVATLRSVARRAFTEPVNTPTVPQLPRVGGWTFDLDRWRLLTPDDSTVKLSIAERELLRILLDASGQVVPRKRIIEGLTAKISDFEEERLEMLVFRLRRKAEAAAEGESLPLQNVRGVGYVLLG</sequence>
<dbReference type="InterPro" id="IPR036388">
    <property type="entry name" value="WH-like_DNA-bd_sf"/>
</dbReference>
<evidence type="ECO:0000313" key="10">
    <source>
        <dbReference type="EMBL" id="QOW19199.1"/>
    </source>
</evidence>
<dbReference type="KEGG" id="lcic:INQ41_11250"/>
<dbReference type="InterPro" id="IPR001789">
    <property type="entry name" value="Sig_transdc_resp-reg_receiver"/>
</dbReference>
<dbReference type="Gene3D" id="1.10.10.10">
    <property type="entry name" value="Winged helix-like DNA-binding domain superfamily/Winged helix DNA-binding domain"/>
    <property type="match status" value="1"/>
</dbReference>
<dbReference type="SMART" id="SM00862">
    <property type="entry name" value="Trans_reg_C"/>
    <property type="match status" value="1"/>
</dbReference>
<dbReference type="PROSITE" id="PS51755">
    <property type="entry name" value="OMPR_PHOB"/>
    <property type="match status" value="1"/>
</dbReference>
<evidence type="ECO:0000256" key="7">
    <source>
        <dbReference type="PROSITE-ProRule" id="PRU01091"/>
    </source>
</evidence>
<dbReference type="PROSITE" id="PS50110">
    <property type="entry name" value="RESPONSE_REGULATORY"/>
    <property type="match status" value="1"/>
</dbReference>
<evidence type="ECO:0000256" key="5">
    <source>
        <dbReference type="ARBA" id="ARBA00023163"/>
    </source>
</evidence>
<evidence type="ECO:0000313" key="11">
    <source>
        <dbReference type="Proteomes" id="UP000594059"/>
    </source>
</evidence>
<dbReference type="InterPro" id="IPR001867">
    <property type="entry name" value="OmpR/PhoB-type_DNA-bd"/>
</dbReference>
<evidence type="ECO:0000256" key="1">
    <source>
        <dbReference type="ARBA" id="ARBA00022553"/>
    </source>
</evidence>
<dbReference type="InterPro" id="IPR011006">
    <property type="entry name" value="CheY-like_superfamily"/>
</dbReference>
<evidence type="ECO:0000259" key="9">
    <source>
        <dbReference type="PROSITE" id="PS51755"/>
    </source>
</evidence>
<dbReference type="Gene3D" id="6.10.250.690">
    <property type="match status" value="1"/>
</dbReference>
<evidence type="ECO:0000259" key="8">
    <source>
        <dbReference type="PROSITE" id="PS50110"/>
    </source>
</evidence>
<dbReference type="GO" id="GO:0000976">
    <property type="term" value="F:transcription cis-regulatory region binding"/>
    <property type="evidence" value="ECO:0007669"/>
    <property type="project" value="TreeGrafter"/>
</dbReference>
<evidence type="ECO:0000256" key="3">
    <source>
        <dbReference type="ARBA" id="ARBA00023015"/>
    </source>
</evidence>
<dbReference type="GO" id="GO:0005829">
    <property type="term" value="C:cytosol"/>
    <property type="evidence" value="ECO:0007669"/>
    <property type="project" value="TreeGrafter"/>
</dbReference>
<dbReference type="CDD" id="cd00383">
    <property type="entry name" value="trans_reg_C"/>
    <property type="match status" value="1"/>
</dbReference>
<protein>
    <submittedName>
        <fullName evidence="10">Response regulator transcription factor</fullName>
    </submittedName>
</protein>
<evidence type="ECO:0000256" key="2">
    <source>
        <dbReference type="ARBA" id="ARBA00023012"/>
    </source>
</evidence>
<dbReference type="InterPro" id="IPR016032">
    <property type="entry name" value="Sig_transdc_resp-reg_C-effctor"/>
</dbReference>
<dbReference type="SUPFAM" id="SSF52172">
    <property type="entry name" value="CheY-like"/>
    <property type="match status" value="1"/>
</dbReference>
<feature type="domain" description="OmpR/PhoB-type" evidence="9">
    <location>
        <begin position="136"/>
        <end position="237"/>
    </location>
</feature>
<feature type="modified residue" description="4-aspartylphosphate" evidence="6">
    <location>
        <position position="58"/>
    </location>
</feature>
<keyword evidence="11" id="KW-1185">Reference proteome</keyword>
<dbReference type="Proteomes" id="UP000594059">
    <property type="component" value="Chromosome"/>
</dbReference>
<accession>A0A7S6ZS60</accession>
<keyword evidence="2" id="KW-0902">Two-component regulatory system</keyword>
<reference evidence="10 11" key="1">
    <citation type="submission" date="2020-10" db="EMBL/GenBank/DDBJ databases">
        <title>complete genome sequencing of Lysobacter sp. H21R20.</title>
        <authorList>
            <person name="Bae J.-W."/>
            <person name="Lee S.-Y."/>
        </authorList>
    </citation>
    <scope>NUCLEOTIDE SEQUENCE [LARGE SCALE GENOMIC DNA]</scope>
    <source>
        <strain evidence="10 11">H21R20</strain>
    </source>
</reference>
<dbReference type="Pfam" id="PF00072">
    <property type="entry name" value="Response_reg"/>
    <property type="match status" value="1"/>
</dbReference>
<dbReference type="SMART" id="SM00448">
    <property type="entry name" value="REC"/>
    <property type="match status" value="1"/>
</dbReference>
<feature type="domain" description="Response regulatory" evidence="8">
    <location>
        <begin position="8"/>
        <end position="122"/>
    </location>
</feature>
<dbReference type="EMBL" id="CP063656">
    <property type="protein sequence ID" value="QOW19199.1"/>
    <property type="molecule type" value="Genomic_DNA"/>
</dbReference>
<keyword evidence="3" id="KW-0805">Transcription regulation</keyword>